<protein>
    <submittedName>
        <fullName evidence="4">Ribonuclease</fullName>
    </submittedName>
</protein>
<dbReference type="AlphaFoldDB" id="A0A3N7K6I5"/>
<dbReference type="GO" id="GO:0033897">
    <property type="term" value="F:ribonuclease T2 activity"/>
    <property type="evidence" value="ECO:0007669"/>
    <property type="project" value="InterPro"/>
</dbReference>
<dbReference type="PANTHER" id="PTHR11240:SF22">
    <property type="entry name" value="RIBONUCLEASE T2"/>
    <property type="match status" value="1"/>
</dbReference>
<evidence type="ECO:0000313" key="5">
    <source>
        <dbReference type="Proteomes" id="UP000267464"/>
    </source>
</evidence>
<dbReference type="Proteomes" id="UP000267464">
    <property type="component" value="Unassembled WGS sequence"/>
</dbReference>
<sequence>MSLSIASLRRGLVLSAAMVGALGANHAQAGTENYLLALSWQPEFCETKPTKLECQTATSTRFDASHFTLHGLWPQSGSYCGVSKTNKSYDTSNRWNQLPAVSLSSSTWTDLKQKMPGTQSYLERHEWTKHGTCSGLSQQTYFSNALSLLAGVNAGNLRWLVASNVGGTVMLDDLYAAVEQDLGSGAGDAVEFICDSRNGQQLLAEVRIHLNLPSPMPSRIGAQHLAEPINPASATQLCDWGSVAIDAAGASR</sequence>
<comment type="similarity">
    <text evidence="1 2">Belongs to the RNase T2 family.</text>
</comment>
<evidence type="ECO:0000256" key="2">
    <source>
        <dbReference type="RuleBase" id="RU004328"/>
    </source>
</evidence>
<dbReference type="GO" id="GO:0006401">
    <property type="term" value="P:RNA catabolic process"/>
    <property type="evidence" value="ECO:0007669"/>
    <property type="project" value="UniProtKB-ARBA"/>
</dbReference>
<reference evidence="4 5" key="1">
    <citation type="submission" date="2018-08" db="EMBL/GenBank/DDBJ databases">
        <authorList>
            <person name="Khan S.A."/>
            <person name="Jeon C.O."/>
            <person name="Chun B.H."/>
            <person name="Jeong S.E."/>
        </authorList>
    </citation>
    <scope>NUCLEOTIDE SEQUENCE [LARGE SCALE GENOMIC DNA]</scope>
    <source>
        <strain evidence="4 5">S-16</strain>
    </source>
</reference>
<dbReference type="PANTHER" id="PTHR11240">
    <property type="entry name" value="RIBONUCLEASE T2"/>
    <property type="match status" value="1"/>
</dbReference>
<evidence type="ECO:0000256" key="3">
    <source>
        <dbReference type="SAM" id="SignalP"/>
    </source>
</evidence>
<dbReference type="Pfam" id="PF00445">
    <property type="entry name" value="Ribonuclease_T2"/>
    <property type="match status" value="1"/>
</dbReference>
<reference evidence="4 5" key="2">
    <citation type="submission" date="2018-12" db="EMBL/GenBank/DDBJ databases">
        <title>Rhizobacter gummiphilus sp. nov., a rubber-degrading bacterium isolated from the soil of a botanical garden in Japan.</title>
        <authorList>
            <person name="Shunsuke S.S."/>
        </authorList>
    </citation>
    <scope>NUCLEOTIDE SEQUENCE [LARGE SCALE GENOMIC DNA]</scope>
    <source>
        <strain evidence="4 5">S-16</strain>
    </source>
</reference>
<gene>
    <name evidence="4" type="ORF">DZC73_05675</name>
</gene>
<comment type="caution">
    <text evidence="4">The sequence shown here is derived from an EMBL/GenBank/DDBJ whole genome shotgun (WGS) entry which is preliminary data.</text>
</comment>
<feature type="signal peptide" evidence="3">
    <location>
        <begin position="1"/>
        <end position="29"/>
    </location>
</feature>
<feature type="chain" id="PRO_5018259530" evidence="3">
    <location>
        <begin position="30"/>
        <end position="252"/>
    </location>
</feature>
<evidence type="ECO:0000313" key="4">
    <source>
        <dbReference type="EMBL" id="RQP26495.1"/>
    </source>
</evidence>
<proteinExistence type="inferred from homology"/>
<dbReference type="InterPro" id="IPR001568">
    <property type="entry name" value="RNase_T2-like"/>
</dbReference>
<dbReference type="InterPro" id="IPR033130">
    <property type="entry name" value="RNase_T2_His_AS_2"/>
</dbReference>
<dbReference type="EMBL" id="QUSW01000001">
    <property type="protein sequence ID" value="RQP26495.1"/>
    <property type="molecule type" value="Genomic_DNA"/>
</dbReference>
<evidence type="ECO:0000256" key="1">
    <source>
        <dbReference type="ARBA" id="ARBA00007469"/>
    </source>
</evidence>
<dbReference type="OrthoDB" id="4720638at2"/>
<accession>A0A3N7K6I5</accession>
<keyword evidence="3" id="KW-0732">Signal</keyword>
<dbReference type="PROSITE" id="PS00531">
    <property type="entry name" value="RNASE_T2_2"/>
    <property type="match status" value="1"/>
</dbReference>
<dbReference type="InterPro" id="IPR018188">
    <property type="entry name" value="RNase_T2_His_AS_1"/>
</dbReference>
<dbReference type="RefSeq" id="WP_124539182.1">
    <property type="nucleotide sequence ID" value="NZ_QUSW01000001.1"/>
</dbReference>
<dbReference type="Gene3D" id="3.90.730.10">
    <property type="entry name" value="Ribonuclease T2-like"/>
    <property type="match status" value="1"/>
</dbReference>
<organism evidence="4 5">
    <name type="scientific">Piscinibacter terrae</name>
    <dbReference type="NCBI Taxonomy" id="2496871"/>
    <lineage>
        <taxon>Bacteria</taxon>
        <taxon>Pseudomonadati</taxon>
        <taxon>Pseudomonadota</taxon>
        <taxon>Betaproteobacteria</taxon>
        <taxon>Burkholderiales</taxon>
        <taxon>Sphaerotilaceae</taxon>
        <taxon>Piscinibacter</taxon>
    </lineage>
</organism>
<dbReference type="InterPro" id="IPR036430">
    <property type="entry name" value="RNase_T2-like_sf"/>
</dbReference>
<dbReference type="SUPFAM" id="SSF55895">
    <property type="entry name" value="Ribonuclease Rh-like"/>
    <property type="match status" value="1"/>
</dbReference>
<dbReference type="GO" id="GO:0003723">
    <property type="term" value="F:RNA binding"/>
    <property type="evidence" value="ECO:0007669"/>
    <property type="project" value="InterPro"/>
</dbReference>
<name>A0A3N7K6I5_9BURK</name>
<keyword evidence="5" id="KW-1185">Reference proteome</keyword>
<dbReference type="PROSITE" id="PS00530">
    <property type="entry name" value="RNASE_T2_1"/>
    <property type="match status" value="1"/>
</dbReference>